<proteinExistence type="predicted"/>
<organism evidence="1">
    <name type="scientific">uncultured Pleomorphomonas sp</name>
    <dbReference type="NCBI Taxonomy" id="442121"/>
    <lineage>
        <taxon>Bacteria</taxon>
        <taxon>Pseudomonadati</taxon>
        <taxon>Pseudomonadota</taxon>
        <taxon>Alphaproteobacteria</taxon>
        <taxon>Hyphomicrobiales</taxon>
        <taxon>Pleomorphomonadaceae</taxon>
        <taxon>Pleomorphomonas</taxon>
        <taxon>environmental samples</taxon>
    </lineage>
</organism>
<dbReference type="EMBL" id="FMJD01000007">
    <property type="protein sequence ID" value="SCM75797.1"/>
    <property type="molecule type" value="Genomic_DNA"/>
</dbReference>
<evidence type="ECO:0000313" key="1">
    <source>
        <dbReference type="EMBL" id="SCM75797.1"/>
    </source>
</evidence>
<protein>
    <submittedName>
        <fullName evidence="1">Uncharacterized protein</fullName>
    </submittedName>
</protein>
<reference evidence="1" key="1">
    <citation type="submission" date="2016-08" db="EMBL/GenBank/DDBJ databases">
        <authorList>
            <person name="Seilhamer J.J."/>
        </authorList>
    </citation>
    <scope>NUCLEOTIDE SEQUENCE</scope>
    <source>
        <strain evidence="1">86</strain>
    </source>
</reference>
<name>A0A212LE78_9HYPH</name>
<gene>
    <name evidence="1" type="ORF">KL86PLE_30244</name>
</gene>
<sequence>MSKWTVLPQLSQEKSRIDFLPRDFARGWQGPVGKKPPVLRAGPAAKMSVVGERRAVRSECRRQR</sequence>
<dbReference type="AlphaFoldDB" id="A0A212LE78"/>
<accession>A0A212LE78</accession>